<name>A0AAV5RA17_PICKL</name>
<comment type="subcellular location">
    <subcellularLocation>
        <location evidence="1">Nucleus</location>
    </subcellularLocation>
</comment>
<dbReference type="Proteomes" id="UP001378960">
    <property type="component" value="Unassembled WGS sequence"/>
</dbReference>
<proteinExistence type="inferred from homology"/>
<dbReference type="AlphaFoldDB" id="A0AAV5RA17"/>
<dbReference type="GO" id="GO:0006397">
    <property type="term" value="P:mRNA processing"/>
    <property type="evidence" value="ECO:0007669"/>
    <property type="project" value="UniProtKB-KW"/>
</dbReference>
<evidence type="ECO:0000256" key="3">
    <source>
        <dbReference type="ARBA" id="ARBA00020641"/>
    </source>
</evidence>
<sequence length="131" mass="15365">MSYNGIGLKSAKGSSTSGYIQRNLGDIRVSKQGENEGKKYKQRQLNTIKRGKVEKDIKRNTSNNKQLIENDKELIKHEIRKRNEIKIMEFRDKIEEDNPELDDDKIDEMVNEYREKLNKSSYNASINPFKK</sequence>
<dbReference type="GO" id="GO:0005681">
    <property type="term" value="C:spliceosomal complex"/>
    <property type="evidence" value="ECO:0007669"/>
    <property type="project" value="UniProtKB-KW"/>
</dbReference>
<dbReference type="PANTHER" id="PTHR36562:SF5">
    <property type="entry name" value="SERINE_ARGININE REPETITIVE MATRIX 2"/>
    <property type="match status" value="1"/>
</dbReference>
<comment type="caution">
    <text evidence="9">The sequence shown here is derived from an EMBL/GenBank/DDBJ whole genome shotgun (WGS) entry which is preliminary data.</text>
</comment>
<dbReference type="CDD" id="cd21372">
    <property type="entry name" value="cwf21_CWC21-like"/>
    <property type="match status" value="1"/>
</dbReference>
<evidence type="ECO:0000313" key="9">
    <source>
        <dbReference type="EMBL" id="GMM48329.1"/>
    </source>
</evidence>
<dbReference type="GO" id="GO:0008380">
    <property type="term" value="P:RNA splicing"/>
    <property type="evidence" value="ECO:0007669"/>
    <property type="project" value="UniProtKB-KW"/>
</dbReference>
<evidence type="ECO:0000259" key="8">
    <source>
        <dbReference type="SMART" id="SM01115"/>
    </source>
</evidence>
<keyword evidence="4" id="KW-0507">mRNA processing</keyword>
<dbReference type="InterPro" id="IPR013170">
    <property type="entry name" value="mRNA_splic_Cwf21_dom"/>
</dbReference>
<evidence type="ECO:0000313" key="10">
    <source>
        <dbReference type="Proteomes" id="UP001378960"/>
    </source>
</evidence>
<keyword evidence="7" id="KW-0539">Nucleus</keyword>
<evidence type="ECO:0000256" key="2">
    <source>
        <dbReference type="ARBA" id="ARBA00005954"/>
    </source>
</evidence>
<feature type="domain" description="CWF21" evidence="8">
    <location>
        <begin position="75"/>
        <end position="122"/>
    </location>
</feature>
<keyword evidence="10" id="KW-1185">Reference proteome</keyword>
<keyword evidence="5" id="KW-0747">Spliceosome</keyword>
<dbReference type="SMART" id="SM01115">
    <property type="entry name" value="cwf21"/>
    <property type="match status" value="1"/>
</dbReference>
<protein>
    <recommendedName>
        <fullName evidence="3">Pre-mRNA-splicing factor CWC21</fullName>
    </recommendedName>
</protein>
<evidence type="ECO:0000256" key="7">
    <source>
        <dbReference type="ARBA" id="ARBA00023242"/>
    </source>
</evidence>
<dbReference type="InterPro" id="IPR051372">
    <property type="entry name" value="CWC21"/>
</dbReference>
<keyword evidence="6" id="KW-0508">mRNA splicing</keyword>
<dbReference type="PANTHER" id="PTHR36562">
    <property type="entry name" value="SERINE/ARGININE REPETITIVE MATRIX 2"/>
    <property type="match status" value="1"/>
</dbReference>
<evidence type="ECO:0000256" key="1">
    <source>
        <dbReference type="ARBA" id="ARBA00004123"/>
    </source>
</evidence>
<evidence type="ECO:0000256" key="6">
    <source>
        <dbReference type="ARBA" id="ARBA00023187"/>
    </source>
</evidence>
<evidence type="ECO:0000256" key="5">
    <source>
        <dbReference type="ARBA" id="ARBA00022728"/>
    </source>
</evidence>
<dbReference type="EMBL" id="BTGB01000009">
    <property type="protein sequence ID" value="GMM48329.1"/>
    <property type="molecule type" value="Genomic_DNA"/>
</dbReference>
<comment type="similarity">
    <text evidence="2">Belongs to the CWC21 family.</text>
</comment>
<evidence type="ECO:0000256" key="4">
    <source>
        <dbReference type="ARBA" id="ARBA00022664"/>
    </source>
</evidence>
<organism evidence="9 10">
    <name type="scientific">Pichia kluyveri</name>
    <name type="common">Yeast</name>
    <dbReference type="NCBI Taxonomy" id="36015"/>
    <lineage>
        <taxon>Eukaryota</taxon>
        <taxon>Fungi</taxon>
        <taxon>Dikarya</taxon>
        <taxon>Ascomycota</taxon>
        <taxon>Saccharomycotina</taxon>
        <taxon>Pichiomycetes</taxon>
        <taxon>Pichiales</taxon>
        <taxon>Pichiaceae</taxon>
        <taxon>Pichia</taxon>
    </lineage>
</organism>
<reference evidence="9 10" key="1">
    <citation type="journal article" date="2023" name="Elife">
        <title>Identification of key yeast species and microbe-microbe interactions impacting larval growth of Drosophila in the wild.</title>
        <authorList>
            <person name="Mure A."/>
            <person name="Sugiura Y."/>
            <person name="Maeda R."/>
            <person name="Honda K."/>
            <person name="Sakurai N."/>
            <person name="Takahashi Y."/>
            <person name="Watada M."/>
            <person name="Katoh T."/>
            <person name="Gotoh A."/>
            <person name="Gotoh Y."/>
            <person name="Taniguchi I."/>
            <person name="Nakamura K."/>
            <person name="Hayashi T."/>
            <person name="Katayama T."/>
            <person name="Uemura T."/>
            <person name="Hattori Y."/>
        </authorList>
    </citation>
    <scope>NUCLEOTIDE SEQUENCE [LARGE SCALE GENOMIC DNA]</scope>
    <source>
        <strain evidence="9 10">PK-24</strain>
    </source>
</reference>
<accession>A0AAV5RA17</accession>
<gene>
    <name evidence="9" type="ORF">DAPK24_049270</name>
</gene>
<dbReference type="Pfam" id="PF08312">
    <property type="entry name" value="cwf21"/>
    <property type="match status" value="1"/>
</dbReference>